<accession>A0A0N1GZN9</accession>
<sequence length="917" mass="100793">MDPTCQHPQRPPEKATDPRRRPTAAVQGDPSATGDTSTIANVDGPSDNPGESSPKPRDVQMSEPLQSPPWKVKAMEHLLLVQEAGFNYSKQKSEITALKAARADKIERRKQAETGAANVPSVLKHLKREEHTADHAYRKAVDQTTSLVPAVRFQAEAMIEQLLAGVNDAIANATTTASNRSAREDFNAQFETLKSDIQNQFQGLPDHTTKMQAIQDDNARLRSEMDAIKANVAKASGSSLATRQLCTSQASEIESLKRSLASQSELTTDLRKQLDKIQTSTEAASDLRVELDAFKKELREARPVTVTPSPTDQSTSLPSSYIETYNNDQEAIQKDMRSLRSTMQTLEAQIKSLDGRNEKTSAMAYETNGTVKSMDTRVNDIMKQVSRLDAKATPTAPQQFPSPPERPLSLVAAQAGPKLEMEFQKFVTATTNRAMATDNHLQNLSNESKANAHAIRSLSARYNNITTEGLYQQIMIVLAPKLSKMDKDHAEIKAQLGQLSQIAQELPALEEWKRKHTARVDALTLRVNAFEERYGPNHTKEISDRIREGLQVEISQIKADLDTEKLQHQALSTRLNTVAEDSIPPVVQRLRDLESDVQKIHNEVEAPLDTIDKLTTKHDEQLDTIEKSLQEATATTKELSDSQRELKASILEQIKQDCIKVIEDMKASSSEEQPPSPTTEGHDGLRKSVKDLTAAVIKERTDLRERITVLEDQLKVVQVKPETSDLGDILKTIEKMNATLKTHSDHFKAMDDGLLKSFQVGRDESSKAPKAASDLPSEATDATDPFKFKTVPTGPRGSIASRISSSTSTPVSAPAKSSGSKTSKARPSPNSSSPVASAGLKRRAASPADKRSQSQKRSRATSKQPSASTSWMQPIDLSSDEEPAGTTERSQGISIRGAASDRNGRRQHSSKNRSPEI</sequence>
<dbReference type="AlphaFoldDB" id="A0A0N1GZN9"/>
<evidence type="ECO:0000256" key="2">
    <source>
        <dbReference type="SAM" id="MobiDB-lite"/>
    </source>
</evidence>
<feature type="compositionally biased region" description="Low complexity" evidence="2">
    <location>
        <begin position="825"/>
        <end position="838"/>
    </location>
</feature>
<dbReference type="RefSeq" id="XP_017996576.1">
    <property type="nucleotide sequence ID" value="XM_018150573.1"/>
</dbReference>
<evidence type="ECO:0000313" key="3">
    <source>
        <dbReference type="EMBL" id="KPI36613.1"/>
    </source>
</evidence>
<feature type="compositionally biased region" description="Polar residues" evidence="2">
    <location>
        <begin position="861"/>
        <end position="872"/>
    </location>
</feature>
<dbReference type="EMBL" id="LFJN01000029">
    <property type="protein sequence ID" value="KPI36613.1"/>
    <property type="molecule type" value="Genomic_DNA"/>
</dbReference>
<evidence type="ECO:0000313" key="4">
    <source>
        <dbReference type="Proteomes" id="UP000038010"/>
    </source>
</evidence>
<organism evidence="3 4">
    <name type="scientific">Cyphellophora attinorum</name>
    <dbReference type="NCBI Taxonomy" id="1664694"/>
    <lineage>
        <taxon>Eukaryota</taxon>
        <taxon>Fungi</taxon>
        <taxon>Dikarya</taxon>
        <taxon>Ascomycota</taxon>
        <taxon>Pezizomycotina</taxon>
        <taxon>Eurotiomycetes</taxon>
        <taxon>Chaetothyriomycetidae</taxon>
        <taxon>Chaetothyriales</taxon>
        <taxon>Cyphellophoraceae</taxon>
        <taxon>Cyphellophora</taxon>
    </lineage>
</organism>
<feature type="region of interest" description="Disordered" evidence="2">
    <location>
        <begin position="1"/>
        <end position="66"/>
    </location>
</feature>
<feature type="compositionally biased region" description="Basic and acidic residues" evidence="2">
    <location>
        <begin position="10"/>
        <end position="20"/>
    </location>
</feature>
<protein>
    <submittedName>
        <fullName evidence="3">Uncharacterized protein</fullName>
    </submittedName>
</protein>
<evidence type="ECO:0000256" key="1">
    <source>
        <dbReference type="SAM" id="Coils"/>
    </source>
</evidence>
<feature type="region of interest" description="Disordered" evidence="2">
    <location>
        <begin position="665"/>
        <end position="687"/>
    </location>
</feature>
<name>A0A0N1GZN9_9EURO</name>
<feature type="compositionally biased region" description="Low complexity" evidence="2">
    <location>
        <begin position="794"/>
        <end position="818"/>
    </location>
</feature>
<feature type="coiled-coil region" evidence="1">
    <location>
        <begin position="322"/>
        <end position="363"/>
    </location>
</feature>
<dbReference type="GeneID" id="28742453"/>
<reference evidence="3 4" key="1">
    <citation type="submission" date="2015-06" db="EMBL/GenBank/DDBJ databases">
        <title>Draft genome of the ant-associated black yeast Phialophora attae CBS 131958.</title>
        <authorList>
            <person name="Moreno L.F."/>
            <person name="Stielow B.J."/>
            <person name="de Hoog S."/>
            <person name="Vicente V.A."/>
            <person name="Weiss V.A."/>
            <person name="de Vries M."/>
            <person name="Cruz L.M."/>
            <person name="Souza E.M."/>
        </authorList>
    </citation>
    <scope>NUCLEOTIDE SEQUENCE [LARGE SCALE GENOMIC DNA]</scope>
    <source>
        <strain evidence="3 4">CBS 131958</strain>
    </source>
</reference>
<dbReference type="Proteomes" id="UP000038010">
    <property type="component" value="Unassembled WGS sequence"/>
</dbReference>
<comment type="caution">
    <text evidence="3">The sequence shown here is derived from an EMBL/GenBank/DDBJ whole genome shotgun (WGS) entry which is preliminary data.</text>
</comment>
<proteinExistence type="predicted"/>
<feature type="region of interest" description="Disordered" evidence="2">
    <location>
        <begin position="765"/>
        <end position="917"/>
    </location>
</feature>
<keyword evidence="4" id="KW-1185">Reference proteome</keyword>
<dbReference type="VEuPathDB" id="FungiDB:AB675_9992"/>
<keyword evidence="1" id="KW-0175">Coiled coil</keyword>
<gene>
    <name evidence="3" type="ORF">AB675_9992</name>
</gene>